<organism evidence="4 5">
    <name type="scientific">Fasciola gigantica</name>
    <name type="common">Giant liver fluke</name>
    <dbReference type="NCBI Taxonomy" id="46835"/>
    <lineage>
        <taxon>Eukaryota</taxon>
        <taxon>Metazoa</taxon>
        <taxon>Spiralia</taxon>
        <taxon>Lophotrochozoa</taxon>
        <taxon>Platyhelminthes</taxon>
        <taxon>Trematoda</taxon>
        <taxon>Digenea</taxon>
        <taxon>Plagiorchiida</taxon>
        <taxon>Echinostomata</taxon>
        <taxon>Echinostomatoidea</taxon>
        <taxon>Fasciolidae</taxon>
        <taxon>Fasciola</taxon>
    </lineage>
</organism>
<proteinExistence type="inferred from homology"/>
<dbReference type="GO" id="GO:0005737">
    <property type="term" value="C:cytoplasm"/>
    <property type="evidence" value="ECO:0007669"/>
    <property type="project" value="TreeGrafter"/>
</dbReference>
<dbReference type="InterPro" id="IPR029058">
    <property type="entry name" value="AB_hydrolase_fold"/>
</dbReference>
<sequence>MAKLRILCIHGYRQNADLFREKTGAFRKKLKKSCDFVFFTAPNMIGPDSGNGWWFSGPDNHFKAQDDSDYDRGFVESLEALKHVVKQEEPFDGILAFSQGAAFMLMVQLLLKSGQFVCETFQPKFSILVAPFLSRSRQHLPLFEHKTDIPTLVVYGRADEVIPEDMSRETLPLFEPPATVFVHNGGHHIPTDLDAKVAYQEFLLRFSDNSVT</sequence>
<dbReference type="OrthoDB" id="414698at2759"/>
<evidence type="ECO:0000256" key="2">
    <source>
        <dbReference type="ARBA" id="ARBA00022801"/>
    </source>
</evidence>
<keyword evidence="2" id="KW-0378">Hydrolase</keyword>
<dbReference type="InterPro" id="IPR050593">
    <property type="entry name" value="LovG"/>
</dbReference>
<dbReference type="GO" id="GO:0032526">
    <property type="term" value="P:response to retinoic acid"/>
    <property type="evidence" value="ECO:0007669"/>
    <property type="project" value="TreeGrafter"/>
</dbReference>
<protein>
    <submittedName>
        <fullName evidence="4">Dihydrofolate reductase</fullName>
    </submittedName>
</protein>
<dbReference type="GO" id="GO:0016787">
    <property type="term" value="F:hydrolase activity"/>
    <property type="evidence" value="ECO:0007669"/>
    <property type="project" value="UniProtKB-KW"/>
</dbReference>
<dbReference type="PANTHER" id="PTHR48070">
    <property type="entry name" value="ESTERASE OVCA2"/>
    <property type="match status" value="1"/>
</dbReference>
<name>A0A504YEK5_FASGI</name>
<evidence type="ECO:0000313" key="5">
    <source>
        <dbReference type="Proteomes" id="UP000316759"/>
    </source>
</evidence>
<dbReference type="EMBL" id="SUNJ01011699">
    <property type="protein sequence ID" value="TPP58689.1"/>
    <property type="molecule type" value="Genomic_DNA"/>
</dbReference>
<dbReference type="Proteomes" id="UP000316759">
    <property type="component" value="Unassembled WGS sequence"/>
</dbReference>
<reference evidence="4 5" key="1">
    <citation type="submission" date="2019-04" db="EMBL/GenBank/DDBJ databases">
        <title>Annotation for the trematode Fasciola gigantica.</title>
        <authorList>
            <person name="Choi Y.-J."/>
        </authorList>
    </citation>
    <scope>NUCLEOTIDE SEQUENCE [LARGE SCALE GENOMIC DNA]</scope>
    <source>
        <strain evidence="4">Uganda_cow_1</strain>
    </source>
</reference>
<dbReference type="STRING" id="46835.A0A504YEK5"/>
<feature type="domain" description="Serine hydrolase" evidence="3">
    <location>
        <begin position="3"/>
        <end position="196"/>
    </location>
</feature>
<accession>A0A504YEK5</accession>
<evidence type="ECO:0000313" key="4">
    <source>
        <dbReference type="EMBL" id="TPP58689.1"/>
    </source>
</evidence>
<evidence type="ECO:0000259" key="3">
    <source>
        <dbReference type="Pfam" id="PF03959"/>
    </source>
</evidence>
<dbReference type="Pfam" id="PF03959">
    <property type="entry name" value="FSH1"/>
    <property type="match status" value="1"/>
</dbReference>
<comment type="similarity">
    <text evidence="1">Belongs to the LovG family.</text>
</comment>
<dbReference type="Gene3D" id="3.40.50.1820">
    <property type="entry name" value="alpha/beta hydrolase"/>
    <property type="match status" value="1"/>
</dbReference>
<keyword evidence="5" id="KW-1185">Reference proteome</keyword>
<evidence type="ECO:0000256" key="1">
    <source>
        <dbReference type="ARBA" id="ARBA00005863"/>
    </source>
</evidence>
<comment type="caution">
    <text evidence="4">The sequence shown here is derived from an EMBL/GenBank/DDBJ whole genome shotgun (WGS) entry which is preliminary data.</text>
</comment>
<dbReference type="AlphaFoldDB" id="A0A504YEK5"/>
<gene>
    <name evidence="4" type="ORF">FGIG_09391</name>
</gene>
<dbReference type="SUPFAM" id="SSF53474">
    <property type="entry name" value="alpha/beta-Hydrolases"/>
    <property type="match status" value="1"/>
</dbReference>
<dbReference type="InterPro" id="IPR005645">
    <property type="entry name" value="FSH-like_dom"/>
</dbReference>
<dbReference type="PANTHER" id="PTHR48070:SF6">
    <property type="entry name" value="ESTERASE OVCA2"/>
    <property type="match status" value="1"/>
</dbReference>
<dbReference type="GO" id="GO:0005634">
    <property type="term" value="C:nucleus"/>
    <property type="evidence" value="ECO:0007669"/>
    <property type="project" value="TreeGrafter"/>
</dbReference>